<accession>A0ABY3W4A6</accession>
<evidence type="ECO:0000256" key="3">
    <source>
        <dbReference type="SAM" id="Phobius"/>
    </source>
</evidence>
<keyword evidence="5" id="KW-1185">Reference proteome</keyword>
<reference evidence="4 5" key="1">
    <citation type="submission" date="2022-03" db="EMBL/GenBank/DDBJ databases">
        <title>Isotopic signatures of nitrous oxide derived from detoxification processes.</title>
        <authorList>
            <person name="Behrendt U."/>
            <person name="Buchen C."/>
            <person name="Well R."/>
            <person name="Ulrich A."/>
            <person name="Rohe L."/>
            <person name="Kolb S."/>
            <person name="Schloter M."/>
            <person name="Horn M.A."/>
            <person name="Augustin J."/>
        </authorList>
    </citation>
    <scope>NUCLEOTIDE SEQUENCE [LARGE SCALE GENOMIC DNA]</scope>
    <source>
        <strain evidence="4 5">S4-C24</strain>
    </source>
</reference>
<keyword evidence="3" id="KW-0472">Membrane</keyword>
<gene>
    <name evidence="4" type="ORF">MNQ99_13515</name>
</gene>
<dbReference type="InterPro" id="IPR000462">
    <property type="entry name" value="CDP-OH_P_trans"/>
</dbReference>
<dbReference type="Proteomes" id="UP000829069">
    <property type="component" value="Chromosome"/>
</dbReference>
<evidence type="ECO:0000256" key="2">
    <source>
        <dbReference type="RuleBase" id="RU003750"/>
    </source>
</evidence>
<dbReference type="InterPro" id="IPR043130">
    <property type="entry name" value="CDP-OH_PTrfase_TM_dom"/>
</dbReference>
<name>A0ABY3W4A6_9MICC</name>
<feature type="transmembrane region" description="Helical" evidence="3">
    <location>
        <begin position="203"/>
        <end position="226"/>
    </location>
</feature>
<dbReference type="RefSeq" id="WP_241913286.1">
    <property type="nucleotide sequence ID" value="NZ_CP093326.1"/>
</dbReference>
<dbReference type="EMBL" id="CP093326">
    <property type="protein sequence ID" value="UNK44965.1"/>
    <property type="molecule type" value="Genomic_DNA"/>
</dbReference>
<feature type="transmembrane region" description="Helical" evidence="3">
    <location>
        <begin position="155"/>
        <end position="177"/>
    </location>
</feature>
<keyword evidence="3" id="KW-1133">Transmembrane helix</keyword>
<dbReference type="PROSITE" id="PS00379">
    <property type="entry name" value="CDP_ALCOHOL_P_TRANSF"/>
    <property type="match status" value="1"/>
</dbReference>
<sequence>MTGQLLGRDRPGYLQTVRILAKAQKTVAPGAPAYSVLVNRRAGRLLAAAAYRAGLTPNMVSAVSALFTLSAIVCLAFTPAEGPAGPEVWVGLVVWGGLAVGYAFDSADGQVARLRGGGSLSGEWLDHVLDSLKNSSLHLAVLVCAYRTFGLEDPVWLLIPIGYCLVDGVGFFTMILTEQLRKTHFLKAGAAATPRSGSRLKSLALLPTDYGIFCFVFLVVGAPALFMGLYTLFFAANLAYLMLACVKWFRELGRLDPAVRPADGGGRNA</sequence>
<feature type="transmembrane region" description="Helical" evidence="3">
    <location>
        <begin position="87"/>
        <end position="104"/>
    </location>
</feature>
<proteinExistence type="inferred from homology"/>
<evidence type="ECO:0000256" key="1">
    <source>
        <dbReference type="ARBA" id="ARBA00022679"/>
    </source>
</evidence>
<comment type="similarity">
    <text evidence="2">Belongs to the CDP-alcohol phosphatidyltransferase class-I family.</text>
</comment>
<keyword evidence="3" id="KW-0812">Transmembrane</keyword>
<organism evidence="4 5">
    <name type="scientific">Arthrobacter sulfonylureivorans</name>
    <dbReference type="NCBI Taxonomy" id="2486855"/>
    <lineage>
        <taxon>Bacteria</taxon>
        <taxon>Bacillati</taxon>
        <taxon>Actinomycetota</taxon>
        <taxon>Actinomycetes</taxon>
        <taxon>Micrococcales</taxon>
        <taxon>Micrococcaceae</taxon>
        <taxon>Arthrobacter</taxon>
    </lineage>
</organism>
<evidence type="ECO:0000313" key="5">
    <source>
        <dbReference type="Proteomes" id="UP000829069"/>
    </source>
</evidence>
<dbReference type="InterPro" id="IPR048254">
    <property type="entry name" value="CDP_ALCOHOL_P_TRANSF_CS"/>
</dbReference>
<dbReference type="Gene3D" id="1.20.120.1760">
    <property type="match status" value="1"/>
</dbReference>
<evidence type="ECO:0000313" key="4">
    <source>
        <dbReference type="EMBL" id="UNK44965.1"/>
    </source>
</evidence>
<keyword evidence="1 2" id="KW-0808">Transferase</keyword>
<feature type="transmembrane region" description="Helical" evidence="3">
    <location>
        <begin position="59"/>
        <end position="80"/>
    </location>
</feature>
<protein>
    <submittedName>
        <fullName evidence="4">CDP-alcohol phosphatidyltransferase family protein</fullName>
    </submittedName>
</protein>
<dbReference type="Pfam" id="PF01066">
    <property type="entry name" value="CDP-OH_P_transf"/>
    <property type="match status" value="1"/>
</dbReference>